<dbReference type="EMBL" id="CP002209">
    <property type="protein sequence ID" value="ADN77870.1"/>
    <property type="molecule type" value="Genomic_DNA"/>
</dbReference>
<dbReference type="AlphaFoldDB" id="E1SQ99"/>
<proteinExistence type="predicted"/>
<dbReference type="eggNOG" id="COG0823">
    <property type="taxonomic scope" value="Bacteria"/>
</dbReference>
<dbReference type="InterPro" id="IPR011042">
    <property type="entry name" value="6-blade_b-propeller_TolB-like"/>
</dbReference>
<feature type="signal peptide" evidence="3">
    <location>
        <begin position="1"/>
        <end position="21"/>
    </location>
</feature>
<dbReference type="GeneID" id="67183877"/>
<keyword evidence="3" id="KW-0732">Signal</keyword>
<keyword evidence="2" id="KW-0645">Protease</keyword>
<dbReference type="Gene3D" id="3.40.50.1820">
    <property type="entry name" value="alpha/beta hydrolase"/>
    <property type="match status" value="1"/>
</dbReference>
<keyword evidence="1" id="KW-0378">Hydrolase</keyword>
<name>E1SQ99_FERBD</name>
<dbReference type="PANTHER" id="PTHR42776:SF27">
    <property type="entry name" value="DIPEPTIDYL PEPTIDASE FAMILY MEMBER 6"/>
    <property type="match status" value="1"/>
</dbReference>
<gene>
    <name evidence="5" type="ordered locus">Fbal_3674</name>
</gene>
<dbReference type="GO" id="GO:0006508">
    <property type="term" value="P:proteolysis"/>
    <property type="evidence" value="ECO:0007669"/>
    <property type="project" value="InterPro"/>
</dbReference>
<keyword evidence="2" id="KW-0720">Serine protease</keyword>
<dbReference type="KEGG" id="fbl:Fbal_3674"/>
<dbReference type="OrthoDB" id="9812921at2"/>
<dbReference type="Pfam" id="PF07676">
    <property type="entry name" value="PD40"/>
    <property type="match status" value="2"/>
</dbReference>
<dbReference type="SUPFAM" id="SSF53474">
    <property type="entry name" value="alpha/beta-Hydrolases"/>
    <property type="match status" value="1"/>
</dbReference>
<dbReference type="eggNOG" id="COG1506">
    <property type="taxonomic scope" value="Bacteria"/>
</dbReference>
<dbReference type="InterPro" id="IPR001375">
    <property type="entry name" value="Peptidase_S9_cat"/>
</dbReference>
<dbReference type="STRING" id="550540.Fbal_3674"/>
<feature type="domain" description="Peptidase S9 prolyl oligopeptidase catalytic" evidence="4">
    <location>
        <begin position="478"/>
        <end position="678"/>
    </location>
</feature>
<sequence length="684" mass="76057">MTTGRLPLALSLLAMVASVHAAPRDHQITPEDYFTIAHPSGVALSADAKQAAWVQSYWDKESDGQKRDLWRMALPDGTPERLTFSEANEGAPQFSADGRYLFFLKAEQRGEDAKAPYNGKSQVWRLSLANGDVVPVTREKAGVSQFALGPQGQALWFTGNKTHRNSDPFAALRSTHSAPQYGHGEVTVNPLYRLDLTSYRTELVLDDNKVVWGFDISPDGNRIARVITDDNELVHLEGWSDIAIYDRQQNRGWTLPDQAWRADAPSPYGWLMQPRWSPDGERLAFRIDYDGYPGQLFVTELDSAGDVIRQTDLRRPGDVTLNGDNIAWRPNSDEICYRGSEHARVRLYCTDMDGAEQGDTRILTEGDFVVGGYAFSAKGRDLVLTHNGLDHFYEVYSGRVGKTPQQRTDINPQVARWQLPQLSIVRWTAPDGSPVEGILELPPGYQKSDGPLPLVVQIHGGPTAATPYALQHRTYGRSTFAARGWALLSPNYRGSTGYGDKFLVDLVGKEHDIEVADIVAGVDKLIADGVVDGDKMAVMGWSNGGYLTNALISTTDRFKAASSGAGVWDQRLQWMLEDTPGHVINFMQGLPWEQPEAYDHGSSLSHAASITTPTVIHMGENDARVPAPHAWGLYRTLRTYLNVPTELLIYPGEGHGLTTYQHKLAKMEWDLRWFEHYVLGKPVE</sequence>
<keyword evidence="6" id="KW-1185">Reference proteome</keyword>
<accession>E1SQ99</accession>
<dbReference type="HOGENOM" id="CLU_008615_2_1_6"/>
<dbReference type="Proteomes" id="UP000006683">
    <property type="component" value="Chromosome"/>
</dbReference>
<evidence type="ECO:0000256" key="3">
    <source>
        <dbReference type="SAM" id="SignalP"/>
    </source>
</evidence>
<reference evidence="5 6" key="1">
    <citation type="journal article" date="2010" name="Stand. Genomic Sci.">
        <title>Complete genome sequence of Ferrimonas balearica type strain (PAT).</title>
        <authorList>
            <person name="Nolan M."/>
            <person name="Sikorski J."/>
            <person name="Davenport K."/>
            <person name="Lucas S."/>
            <person name="Glavina Del Rio T."/>
            <person name="Tice H."/>
            <person name="Cheng J."/>
            <person name="Goodwin L."/>
            <person name="Pitluck S."/>
            <person name="Liolios K."/>
            <person name="Ivanova N."/>
            <person name="Mavromatis K."/>
            <person name="Ovchinnikova G."/>
            <person name="Pati A."/>
            <person name="Chen A."/>
            <person name="Palaniappan K."/>
            <person name="Land M."/>
            <person name="Hauser L."/>
            <person name="Chang Y."/>
            <person name="Jeffries C."/>
            <person name="Tapia R."/>
            <person name="Brettin T."/>
            <person name="Detter J."/>
            <person name="Han C."/>
            <person name="Yasawong M."/>
            <person name="Rohde M."/>
            <person name="Tindall B."/>
            <person name="Goker M."/>
            <person name="Woyke T."/>
            <person name="Bristow J."/>
            <person name="Eisen J."/>
            <person name="Markowitz V."/>
            <person name="Hugenholtz P."/>
            <person name="Kyrpides N."/>
            <person name="Klenk H."/>
            <person name="Lapidus A."/>
        </authorList>
    </citation>
    <scope>NUCLEOTIDE SEQUENCE [LARGE SCALE GENOMIC DNA]</scope>
    <source>
        <strain evidence="6">DSM 9799 / CCM 4581 / KCTC 23876 / PAT</strain>
    </source>
</reference>
<dbReference type="GO" id="GO:0004252">
    <property type="term" value="F:serine-type endopeptidase activity"/>
    <property type="evidence" value="ECO:0007669"/>
    <property type="project" value="TreeGrafter"/>
</dbReference>
<dbReference type="Pfam" id="PF00326">
    <property type="entry name" value="Peptidase_S9"/>
    <property type="match status" value="1"/>
</dbReference>
<evidence type="ECO:0000256" key="2">
    <source>
        <dbReference type="ARBA" id="ARBA00022825"/>
    </source>
</evidence>
<dbReference type="SUPFAM" id="SSF82171">
    <property type="entry name" value="DPP6 N-terminal domain-like"/>
    <property type="match status" value="1"/>
</dbReference>
<dbReference type="PANTHER" id="PTHR42776">
    <property type="entry name" value="SERINE PEPTIDASE S9 FAMILY MEMBER"/>
    <property type="match status" value="1"/>
</dbReference>
<feature type="chain" id="PRO_5003151460" evidence="3">
    <location>
        <begin position="22"/>
        <end position="684"/>
    </location>
</feature>
<evidence type="ECO:0000259" key="4">
    <source>
        <dbReference type="Pfam" id="PF00326"/>
    </source>
</evidence>
<dbReference type="InterPro" id="IPR029058">
    <property type="entry name" value="AB_hydrolase_fold"/>
</dbReference>
<protein>
    <submittedName>
        <fullName evidence="5">Peptidase S9 prolyl oligopeptidase active site domain protein</fullName>
    </submittedName>
</protein>
<evidence type="ECO:0000256" key="1">
    <source>
        <dbReference type="ARBA" id="ARBA00022801"/>
    </source>
</evidence>
<evidence type="ECO:0000313" key="6">
    <source>
        <dbReference type="Proteomes" id="UP000006683"/>
    </source>
</evidence>
<dbReference type="InterPro" id="IPR011659">
    <property type="entry name" value="WD40"/>
</dbReference>
<organism evidence="5 6">
    <name type="scientific">Ferrimonas balearica (strain DSM 9799 / CCM 4581 / KCTC 23876 / PAT)</name>
    <dbReference type="NCBI Taxonomy" id="550540"/>
    <lineage>
        <taxon>Bacteria</taxon>
        <taxon>Pseudomonadati</taxon>
        <taxon>Pseudomonadota</taxon>
        <taxon>Gammaproteobacteria</taxon>
        <taxon>Alteromonadales</taxon>
        <taxon>Ferrimonadaceae</taxon>
        <taxon>Ferrimonas</taxon>
    </lineage>
</organism>
<dbReference type="Gene3D" id="2.120.10.30">
    <property type="entry name" value="TolB, C-terminal domain"/>
    <property type="match status" value="2"/>
</dbReference>
<dbReference type="RefSeq" id="WP_013347175.1">
    <property type="nucleotide sequence ID" value="NC_014541.1"/>
</dbReference>
<evidence type="ECO:0000313" key="5">
    <source>
        <dbReference type="EMBL" id="ADN77870.1"/>
    </source>
</evidence>